<dbReference type="EMBL" id="MCHY01000008">
    <property type="protein sequence ID" value="RKD23882.1"/>
    <property type="molecule type" value="Genomic_DNA"/>
</dbReference>
<dbReference type="RefSeq" id="WP_120189112.1">
    <property type="nucleotide sequence ID" value="NZ_MCHY01000008.1"/>
</dbReference>
<keyword evidence="2" id="KW-0178">Competence</keyword>
<sequence length="202" mass="22772">MNNEKGLTLIEIMAALFISTIVLGVAFMAFSAINLDWNTTTQKYNDDAQIRTTLNTVSEILADSNQVYYVENDYSNELRMWNGASKNYKVLYYDAGKRNLTLCERSEGFHEDDLSPCISGIELMEPESVVDNPKYMTLTDEANGKGEKDDIAIPSGSGIEQGELIIAHFYFYRTKYNVHAQADKTAAPTDTIRVKLLKDRLN</sequence>
<dbReference type="InterPro" id="IPR012902">
    <property type="entry name" value="N_methyl_site"/>
</dbReference>
<evidence type="ECO:0000313" key="5">
    <source>
        <dbReference type="Proteomes" id="UP000284219"/>
    </source>
</evidence>
<dbReference type="GO" id="GO:0009986">
    <property type="term" value="C:cell surface"/>
    <property type="evidence" value="ECO:0007669"/>
    <property type="project" value="UniProtKB-SubCell"/>
</dbReference>
<evidence type="ECO:0008006" key="6">
    <source>
        <dbReference type="Google" id="ProtNLM"/>
    </source>
</evidence>
<keyword evidence="3" id="KW-1133">Transmembrane helix</keyword>
<keyword evidence="3" id="KW-0472">Membrane</keyword>
<gene>
    <name evidence="4" type="ORF">BEP19_05500</name>
</gene>
<evidence type="ECO:0000256" key="1">
    <source>
        <dbReference type="ARBA" id="ARBA00004241"/>
    </source>
</evidence>
<evidence type="ECO:0000256" key="3">
    <source>
        <dbReference type="SAM" id="Phobius"/>
    </source>
</evidence>
<evidence type="ECO:0000256" key="2">
    <source>
        <dbReference type="ARBA" id="ARBA00023287"/>
    </source>
</evidence>
<dbReference type="NCBIfam" id="TIGR02532">
    <property type="entry name" value="IV_pilin_GFxxxE"/>
    <property type="match status" value="1"/>
</dbReference>
<dbReference type="GO" id="GO:0030420">
    <property type="term" value="P:establishment of competence for transformation"/>
    <property type="evidence" value="ECO:0007669"/>
    <property type="project" value="UniProtKB-KW"/>
</dbReference>
<name>A0A419SIV4_9BACL</name>
<evidence type="ECO:0000313" key="4">
    <source>
        <dbReference type="EMBL" id="RKD23882.1"/>
    </source>
</evidence>
<dbReference type="Proteomes" id="UP000284219">
    <property type="component" value="Unassembled WGS sequence"/>
</dbReference>
<comment type="caution">
    <text evidence="4">The sequence shown here is derived from an EMBL/GenBank/DDBJ whole genome shotgun (WGS) entry which is preliminary data.</text>
</comment>
<proteinExistence type="predicted"/>
<dbReference type="OrthoDB" id="2680702at2"/>
<dbReference type="PROSITE" id="PS00409">
    <property type="entry name" value="PROKAR_NTER_METHYL"/>
    <property type="match status" value="1"/>
</dbReference>
<organism evidence="4 5">
    <name type="scientific">Ammoniphilus oxalaticus</name>
    <dbReference type="NCBI Taxonomy" id="66863"/>
    <lineage>
        <taxon>Bacteria</taxon>
        <taxon>Bacillati</taxon>
        <taxon>Bacillota</taxon>
        <taxon>Bacilli</taxon>
        <taxon>Bacillales</taxon>
        <taxon>Paenibacillaceae</taxon>
        <taxon>Aneurinibacillus group</taxon>
        <taxon>Ammoniphilus</taxon>
    </lineage>
</organism>
<keyword evidence="5" id="KW-1185">Reference proteome</keyword>
<protein>
    <recommendedName>
        <fullName evidence="6">Prepilin-type N-terminal cleavage/methylation domain-containing protein</fullName>
    </recommendedName>
</protein>
<dbReference type="AlphaFoldDB" id="A0A419SIV4"/>
<comment type="subcellular location">
    <subcellularLocation>
        <location evidence="1">Cell surface</location>
    </subcellularLocation>
</comment>
<feature type="transmembrane region" description="Helical" evidence="3">
    <location>
        <begin position="12"/>
        <end position="33"/>
    </location>
</feature>
<keyword evidence="3" id="KW-0812">Transmembrane</keyword>
<reference evidence="4 5" key="1">
    <citation type="submission" date="2016-08" db="EMBL/GenBank/DDBJ databases">
        <title>Novel Firmicute Genomes.</title>
        <authorList>
            <person name="Poppleton D.I."/>
            <person name="Gribaldo S."/>
        </authorList>
    </citation>
    <scope>NUCLEOTIDE SEQUENCE [LARGE SCALE GENOMIC DNA]</scope>
    <source>
        <strain evidence="4 5">RAOx-1</strain>
    </source>
</reference>
<accession>A0A419SIV4</accession>
<dbReference type="Pfam" id="PF07963">
    <property type="entry name" value="N_methyl"/>
    <property type="match status" value="1"/>
</dbReference>